<proteinExistence type="predicted"/>
<dbReference type="Proteomes" id="UP000769780">
    <property type="component" value="Unassembled WGS sequence"/>
</dbReference>
<gene>
    <name evidence="4" type="ORF">H0185_22395</name>
</gene>
<feature type="transmembrane region" description="Helical" evidence="2">
    <location>
        <begin position="114"/>
        <end position="135"/>
    </location>
</feature>
<feature type="transmembrane region" description="Helical" evidence="2">
    <location>
        <begin position="39"/>
        <end position="65"/>
    </location>
</feature>
<dbReference type="InterPro" id="IPR052901">
    <property type="entry name" value="Bact_TGase-like"/>
</dbReference>
<feature type="domain" description="Transglutaminase-like" evidence="3">
    <location>
        <begin position="477"/>
        <end position="552"/>
    </location>
</feature>
<organism evidence="4 5">
    <name type="scientific">Mesobacillus maritimus</name>
    <dbReference type="NCBI Taxonomy" id="1643336"/>
    <lineage>
        <taxon>Bacteria</taxon>
        <taxon>Bacillati</taxon>
        <taxon>Bacillota</taxon>
        <taxon>Bacilli</taxon>
        <taxon>Bacillales</taxon>
        <taxon>Bacillaceae</taxon>
        <taxon>Mesobacillus</taxon>
    </lineage>
</organism>
<dbReference type="Pfam" id="PF01841">
    <property type="entry name" value="Transglut_core"/>
    <property type="match status" value="1"/>
</dbReference>
<dbReference type="InterPro" id="IPR038765">
    <property type="entry name" value="Papain-like_cys_pep_sf"/>
</dbReference>
<feature type="transmembrane region" description="Helical" evidence="2">
    <location>
        <begin position="199"/>
        <end position="220"/>
    </location>
</feature>
<evidence type="ECO:0000256" key="2">
    <source>
        <dbReference type="SAM" id="Phobius"/>
    </source>
</evidence>
<comment type="caution">
    <text evidence="4">The sequence shown here is derived from an EMBL/GenBank/DDBJ whole genome shotgun (WGS) entry which is preliminary data.</text>
</comment>
<dbReference type="RefSeq" id="WP_221875735.1">
    <property type="nucleotide sequence ID" value="NZ_JACWFH010000037.1"/>
</dbReference>
<feature type="transmembrane region" description="Helical" evidence="2">
    <location>
        <begin position="7"/>
        <end position="27"/>
    </location>
</feature>
<dbReference type="Gene3D" id="3.10.620.30">
    <property type="match status" value="1"/>
</dbReference>
<keyword evidence="5" id="KW-1185">Reference proteome</keyword>
<dbReference type="InterPro" id="IPR025403">
    <property type="entry name" value="TgpA-like_C"/>
</dbReference>
<evidence type="ECO:0000259" key="3">
    <source>
        <dbReference type="SMART" id="SM00460"/>
    </source>
</evidence>
<keyword evidence="2" id="KW-0472">Membrane</keyword>
<sequence>MISTKVQMNFATFLLYTFSFFLLWEWLRPVEQLTDTGNLGVFLGFIILALILAFLNVPPLLKWLVKLVYILLQIQSIYYDGSILNVSWLGTFFTDVTRNLGLVWNGDFMGLSNPFRTLLFFILLWIMAYLIHYWILKTRRILVFFFMTILFITVLDTFTPYEGDGALVRSGIVGFSIMGMLTFYRLVERENIQLKNLPTRKWVVPLAIMIAGSAFIGYAAPKSEPIWPDPVPAFLINKNGDGGEGERRAGYGSDDSNLGGPFVGDGTVVFRAEMEQRHYWKVETKDHYTGKGWNVLVPDSFNENSFLDFSENSPIPITSFHSKDPEDTKSSTVFNQFDYGHIQYPHGVVKVETEELYLYRLSPLTERISAFRDLEPEAPSSYTVEYKVPSFQVETLQNGMPSKDEYYMNYILNNYTQLPENLPSSVRDLALEITEGKENWYDQVEAIENYFHSNGFVYDQVNVEVPEEGEDYVAQFLFETKRGYCDNFSTSMAVLLRTLDIPTRWVKGYTSGDYIRTLDSGNRMYEVTNNHAHSWVEVYFPEVGWVPFEPTKGFSNNIAFSSETNRVTPVDMEETQETTAPIPDPPELEEAGSSASFTDNISNQWKGKVGNFFKDQHKGIILLFAFIIGVGTYLTRGKWLPHYYIFIYKSKKEDKHFPSAYITLLSQLERFGLKRKSGQTLREYARVVDARLEGREMRVLTDRYEQFLYRGNLKDGTWSETKEMWEELMKKIVT</sequence>
<name>A0ABS7KB69_9BACI</name>
<evidence type="ECO:0000256" key="1">
    <source>
        <dbReference type="SAM" id="MobiDB-lite"/>
    </source>
</evidence>
<dbReference type="SMART" id="SM00460">
    <property type="entry name" value="TGc"/>
    <property type="match status" value="1"/>
</dbReference>
<dbReference type="PANTHER" id="PTHR42736:SF1">
    <property type="entry name" value="PROTEIN-GLUTAMINE GAMMA-GLUTAMYLTRANSFERASE"/>
    <property type="match status" value="1"/>
</dbReference>
<dbReference type="SUPFAM" id="SSF54001">
    <property type="entry name" value="Cysteine proteinases"/>
    <property type="match status" value="1"/>
</dbReference>
<reference evidence="4 5" key="1">
    <citation type="submission" date="2020-07" db="EMBL/GenBank/DDBJ databases">
        <title>Fungal Genomes of the International Space Station.</title>
        <authorList>
            <person name="Seuylemezian A."/>
            <person name="Singh N.K."/>
            <person name="Wood J."/>
            <person name="Venkateswaran K."/>
        </authorList>
    </citation>
    <scope>NUCLEOTIDE SEQUENCE [LARGE SCALE GENOMIC DNA]</scope>
    <source>
        <strain evidence="4 5">PL-B2</strain>
    </source>
</reference>
<feature type="transmembrane region" description="Helical" evidence="2">
    <location>
        <begin position="142"/>
        <end position="161"/>
    </location>
</feature>
<dbReference type="InterPro" id="IPR002931">
    <property type="entry name" value="Transglutaminase-like"/>
</dbReference>
<evidence type="ECO:0000313" key="4">
    <source>
        <dbReference type="EMBL" id="MBY0099517.1"/>
    </source>
</evidence>
<evidence type="ECO:0000313" key="5">
    <source>
        <dbReference type="Proteomes" id="UP000769780"/>
    </source>
</evidence>
<dbReference type="Pfam" id="PF13559">
    <property type="entry name" value="DUF4129"/>
    <property type="match status" value="1"/>
</dbReference>
<protein>
    <submittedName>
        <fullName evidence="4">DUF4129 domain-containing protein</fullName>
    </submittedName>
</protein>
<keyword evidence="2" id="KW-0812">Transmembrane</keyword>
<dbReference type="EMBL" id="JACWFH010000037">
    <property type="protein sequence ID" value="MBY0099517.1"/>
    <property type="molecule type" value="Genomic_DNA"/>
</dbReference>
<feature type="transmembrane region" description="Helical" evidence="2">
    <location>
        <begin position="167"/>
        <end position="187"/>
    </location>
</feature>
<dbReference type="PANTHER" id="PTHR42736">
    <property type="entry name" value="PROTEIN-GLUTAMINE GAMMA-GLUTAMYLTRANSFERASE"/>
    <property type="match status" value="1"/>
</dbReference>
<feature type="region of interest" description="Disordered" evidence="1">
    <location>
        <begin position="568"/>
        <end position="594"/>
    </location>
</feature>
<keyword evidence="2" id="KW-1133">Transmembrane helix</keyword>
<accession>A0ABS7KB69</accession>